<sequence>LLSSLKLTWIMLRILSFIAAILSIAKCCRDPRDKGFNCDDIPSGMRFYHDAKSGRCLPFFFQGCGGNTNNFVDRETCETSCLSSAKSAAEVSKTNATTIIAACALKTSAVLRESATACRTTTDCPAGHACSRGGSCCPTRDHICSLTPSNGNEAMEFVHRPKYAWISSLKNCIRFSYFGSNGNPNNFSSYKECKAFCG</sequence>
<dbReference type="InterPro" id="IPR020901">
    <property type="entry name" value="Prtase_inh_Kunz-CS"/>
</dbReference>
<evidence type="ECO:0000259" key="2">
    <source>
        <dbReference type="PROSITE" id="PS50279"/>
    </source>
</evidence>
<keyword evidence="1" id="KW-0732">Signal</keyword>
<dbReference type="SUPFAM" id="SSF57362">
    <property type="entry name" value="BPTI-like"/>
    <property type="match status" value="2"/>
</dbReference>
<dbReference type="PANTHER" id="PTHR46339">
    <property type="entry name" value="PROTEIN CBG15282-RELATED"/>
    <property type="match status" value="1"/>
</dbReference>
<dbReference type="CDD" id="cd00109">
    <property type="entry name" value="Kunitz-type"/>
    <property type="match status" value="1"/>
</dbReference>
<dbReference type="InterPro" id="IPR002223">
    <property type="entry name" value="Kunitz_BPTI"/>
</dbReference>
<feature type="domain" description="BPTI/Kunitz inhibitor" evidence="2">
    <location>
        <begin position="144"/>
        <end position="197"/>
    </location>
</feature>
<feature type="chain" id="PRO_5043473095" description="BPTI/Kunitz inhibitor domain-containing protein" evidence="1">
    <location>
        <begin position="28"/>
        <end position="198"/>
    </location>
</feature>
<feature type="signal peptide" evidence="1">
    <location>
        <begin position="1"/>
        <end position="27"/>
    </location>
</feature>
<feature type="non-terminal residue" evidence="3">
    <location>
        <position position="1"/>
    </location>
</feature>
<dbReference type="SMART" id="SM00131">
    <property type="entry name" value="KU"/>
    <property type="match status" value="2"/>
</dbReference>
<evidence type="ECO:0000313" key="4">
    <source>
        <dbReference type="Proteomes" id="UP001432027"/>
    </source>
</evidence>
<dbReference type="InterPro" id="IPR053014">
    <property type="entry name" value="Cuticle_assoc_divergent"/>
</dbReference>
<dbReference type="Gene3D" id="4.10.410.10">
    <property type="entry name" value="Pancreatic trypsin inhibitor Kunitz domain"/>
    <property type="match status" value="2"/>
</dbReference>
<dbReference type="Pfam" id="PF00014">
    <property type="entry name" value="Kunitz_BPTI"/>
    <property type="match status" value="2"/>
</dbReference>
<dbReference type="Proteomes" id="UP001432027">
    <property type="component" value="Unassembled WGS sequence"/>
</dbReference>
<reference evidence="3" key="1">
    <citation type="submission" date="2023-10" db="EMBL/GenBank/DDBJ databases">
        <title>Genome assembly of Pristionchus species.</title>
        <authorList>
            <person name="Yoshida K."/>
            <person name="Sommer R.J."/>
        </authorList>
    </citation>
    <scope>NUCLEOTIDE SEQUENCE</scope>
    <source>
        <strain evidence="3">RS0144</strain>
    </source>
</reference>
<feature type="non-terminal residue" evidence="3">
    <location>
        <position position="198"/>
    </location>
</feature>
<name>A0AAV5S8L4_9BILA</name>
<keyword evidence="4" id="KW-1185">Reference proteome</keyword>
<dbReference type="InterPro" id="IPR036880">
    <property type="entry name" value="Kunitz_BPTI_sf"/>
</dbReference>
<comment type="caution">
    <text evidence="3">The sequence shown here is derived from an EMBL/GenBank/DDBJ whole genome shotgun (WGS) entry which is preliminary data.</text>
</comment>
<organism evidence="3 4">
    <name type="scientific">Pristionchus entomophagus</name>
    <dbReference type="NCBI Taxonomy" id="358040"/>
    <lineage>
        <taxon>Eukaryota</taxon>
        <taxon>Metazoa</taxon>
        <taxon>Ecdysozoa</taxon>
        <taxon>Nematoda</taxon>
        <taxon>Chromadorea</taxon>
        <taxon>Rhabditida</taxon>
        <taxon>Rhabditina</taxon>
        <taxon>Diplogasteromorpha</taxon>
        <taxon>Diplogasteroidea</taxon>
        <taxon>Neodiplogasteridae</taxon>
        <taxon>Pristionchus</taxon>
    </lineage>
</organism>
<protein>
    <recommendedName>
        <fullName evidence="2">BPTI/Kunitz inhibitor domain-containing protein</fullName>
    </recommendedName>
</protein>
<accession>A0AAV5S8L4</accession>
<dbReference type="AlphaFoldDB" id="A0AAV5S8L4"/>
<feature type="domain" description="BPTI/Kunitz inhibitor" evidence="2">
    <location>
        <begin position="28"/>
        <end position="81"/>
    </location>
</feature>
<dbReference type="PROSITE" id="PS50279">
    <property type="entry name" value="BPTI_KUNITZ_2"/>
    <property type="match status" value="2"/>
</dbReference>
<evidence type="ECO:0000256" key="1">
    <source>
        <dbReference type="SAM" id="SignalP"/>
    </source>
</evidence>
<gene>
    <name evidence="3" type="ORF">PENTCL1PPCAC_1566</name>
</gene>
<dbReference type="EMBL" id="BTSX01000001">
    <property type="protein sequence ID" value="GMS79391.1"/>
    <property type="molecule type" value="Genomic_DNA"/>
</dbReference>
<proteinExistence type="predicted"/>
<dbReference type="PROSITE" id="PS00280">
    <property type="entry name" value="BPTI_KUNITZ_1"/>
    <property type="match status" value="1"/>
</dbReference>
<dbReference type="GO" id="GO:0004867">
    <property type="term" value="F:serine-type endopeptidase inhibitor activity"/>
    <property type="evidence" value="ECO:0007669"/>
    <property type="project" value="InterPro"/>
</dbReference>
<evidence type="ECO:0000313" key="3">
    <source>
        <dbReference type="EMBL" id="GMS79391.1"/>
    </source>
</evidence>